<dbReference type="InterPro" id="IPR029033">
    <property type="entry name" value="His_PPase_superfam"/>
</dbReference>
<dbReference type="PANTHER" id="PTHR20935:SF0">
    <property type="entry name" value="SERINE_THREONINE-PROTEIN PHOSPHATASE PGAM5, MITOCHONDRIAL"/>
    <property type="match status" value="1"/>
</dbReference>
<dbReference type="Pfam" id="PF00300">
    <property type="entry name" value="His_Phos_1"/>
    <property type="match status" value="1"/>
</dbReference>
<dbReference type="AlphaFoldDB" id="A0A6L8MKM5"/>
<organism evidence="2 3">
    <name type="scientific">Duganella lactea</name>
    <dbReference type="NCBI Taxonomy" id="2692173"/>
    <lineage>
        <taxon>Bacteria</taxon>
        <taxon>Pseudomonadati</taxon>
        <taxon>Pseudomonadota</taxon>
        <taxon>Betaproteobacteria</taxon>
        <taxon>Burkholderiales</taxon>
        <taxon>Oxalobacteraceae</taxon>
        <taxon>Telluria group</taxon>
        <taxon>Duganella</taxon>
    </lineage>
</organism>
<dbReference type="PANTHER" id="PTHR20935">
    <property type="entry name" value="PHOSPHOGLYCERATE MUTASE-RELATED"/>
    <property type="match status" value="1"/>
</dbReference>
<dbReference type="InterPro" id="IPR051021">
    <property type="entry name" value="Mito_Ser/Thr_phosphatase"/>
</dbReference>
<dbReference type="InterPro" id="IPR013078">
    <property type="entry name" value="His_Pase_superF_clade-1"/>
</dbReference>
<name>A0A6L8MKM5_9BURK</name>
<evidence type="ECO:0000313" key="2">
    <source>
        <dbReference type="EMBL" id="MYM82472.1"/>
    </source>
</evidence>
<evidence type="ECO:0000313" key="3">
    <source>
        <dbReference type="Proteomes" id="UP000474565"/>
    </source>
</evidence>
<dbReference type="RefSeq" id="WP_161019439.1">
    <property type="nucleotide sequence ID" value="NZ_WWCP01000010.1"/>
</dbReference>
<dbReference type="Gene3D" id="3.40.50.1240">
    <property type="entry name" value="Phosphoglycerate mutase-like"/>
    <property type="match status" value="1"/>
</dbReference>
<accession>A0A6L8MKM5</accession>
<dbReference type="SMART" id="SM00855">
    <property type="entry name" value="PGAM"/>
    <property type="match status" value="1"/>
</dbReference>
<evidence type="ECO:0000256" key="1">
    <source>
        <dbReference type="ARBA" id="ARBA00022801"/>
    </source>
</evidence>
<keyword evidence="1" id="KW-0378">Hydrolase</keyword>
<dbReference type="SUPFAM" id="SSF53254">
    <property type="entry name" value="Phosphoglycerate mutase-like"/>
    <property type="match status" value="1"/>
</dbReference>
<protein>
    <submittedName>
        <fullName evidence="2">Histidine phosphatase family protein</fullName>
    </submittedName>
</protein>
<reference evidence="2 3" key="1">
    <citation type="submission" date="2019-12" db="EMBL/GenBank/DDBJ databases">
        <title>Novel species isolated from a subtropical stream in China.</title>
        <authorList>
            <person name="Lu H."/>
        </authorList>
    </citation>
    <scope>NUCLEOTIDE SEQUENCE [LARGE SCALE GENOMIC DNA]</scope>
    <source>
        <strain evidence="2 3">FT50W</strain>
    </source>
</reference>
<dbReference type="CDD" id="cd07067">
    <property type="entry name" value="HP_PGM_like"/>
    <property type="match status" value="1"/>
</dbReference>
<sequence>MGQIFLVRHGQASFGKADYDQLSALGLEQARLLGRWYANTRQRFDKVIHGGMTRHRQTAEACLGELPTALLPDAQWITDDDFAEFDHKEVLLRHCPAFADADAFKAQLANEADPSRALEQLFRAAMQRWMDGGDYTESWPAFRGRCVRALERLDAGGGKQATIVFTSGGVIAALMQHLLGLQDTQTMALNWSLANCGVTRLLHRPGQFTLNCLNNYAHLEWLGQPGAVTYR</sequence>
<dbReference type="EMBL" id="WWCP01000010">
    <property type="protein sequence ID" value="MYM82472.1"/>
    <property type="molecule type" value="Genomic_DNA"/>
</dbReference>
<dbReference type="Proteomes" id="UP000474565">
    <property type="component" value="Unassembled WGS sequence"/>
</dbReference>
<proteinExistence type="predicted"/>
<dbReference type="GO" id="GO:0016787">
    <property type="term" value="F:hydrolase activity"/>
    <property type="evidence" value="ECO:0007669"/>
    <property type="project" value="UniProtKB-KW"/>
</dbReference>
<gene>
    <name evidence="2" type="ORF">GTP44_10965</name>
</gene>
<comment type="caution">
    <text evidence="2">The sequence shown here is derived from an EMBL/GenBank/DDBJ whole genome shotgun (WGS) entry which is preliminary data.</text>
</comment>